<comment type="caution">
    <text evidence="1">The sequence shown here is derived from an EMBL/GenBank/DDBJ whole genome shotgun (WGS) entry which is preliminary data.</text>
</comment>
<evidence type="ECO:0000313" key="2">
    <source>
        <dbReference type="Proteomes" id="UP001500051"/>
    </source>
</evidence>
<keyword evidence="2" id="KW-1185">Reference proteome</keyword>
<organism evidence="1 2">
    <name type="scientific">Microlunatus aurantiacus</name>
    <dbReference type="NCBI Taxonomy" id="446786"/>
    <lineage>
        <taxon>Bacteria</taxon>
        <taxon>Bacillati</taxon>
        <taxon>Actinomycetota</taxon>
        <taxon>Actinomycetes</taxon>
        <taxon>Propionibacteriales</taxon>
        <taxon>Propionibacteriaceae</taxon>
        <taxon>Microlunatus</taxon>
    </lineage>
</organism>
<name>A0ABP7E5I1_9ACTN</name>
<dbReference type="EMBL" id="BAAAYX010000020">
    <property type="protein sequence ID" value="GAA3714410.1"/>
    <property type="molecule type" value="Genomic_DNA"/>
</dbReference>
<gene>
    <name evidence="1" type="ORF">GCM10022204_36900</name>
</gene>
<evidence type="ECO:0000313" key="1">
    <source>
        <dbReference type="EMBL" id="GAA3714410.1"/>
    </source>
</evidence>
<dbReference type="Proteomes" id="UP001500051">
    <property type="component" value="Unassembled WGS sequence"/>
</dbReference>
<sequence>MLSLDVLTPGPDDRVRLRSNLILLRRDEHELQLGFDASDAVVVADPDRALQRLLELMDGRCRRRDLGTAAARLGVSTDRFDAVVDALAAAGLLQPPTPQPADLGVRLIGLGPVGTRIGEQLLGAGVGRLLLVDPDGATPAFGCFPGDERVQWAGHWSEPADGLDLTLVVGSCLEVDRAITTGLAHAGHPHLLVRPRAGGAVVGPLVLPGRTSCLGCSDLARTRVDPAWPRLLAQLCRIRANWDPLAADWAAAVATTQALAHLAGRTVETASATVELGPDAWSWQRRVWSADPACGCCWTSRAEW</sequence>
<reference evidence="2" key="1">
    <citation type="journal article" date="2019" name="Int. J. Syst. Evol. Microbiol.">
        <title>The Global Catalogue of Microorganisms (GCM) 10K type strain sequencing project: providing services to taxonomists for standard genome sequencing and annotation.</title>
        <authorList>
            <consortium name="The Broad Institute Genomics Platform"/>
            <consortium name="The Broad Institute Genome Sequencing Center for Infectious Disease"/>
            <person name="Wu L."/>
            <person name="Ma J."/>
        </authorList>
    </citation>
    <scope>NUCLEOTIDE SEQUENCE [LARGE SCALE GENOMIC DNA]</scope>
    <source>
        <strain evidence="2">JCM 16548</strain>
    </source>
</reference>
<dbReference type="Gene3D" id="3.40.50.720">
    <property type="entry name" value="NAD(P)-binding Rossmann-like Domain"/>
    <property type="match status" value="1"/>
</dbReference>
<proteinExistence type="predicted"/>
<protein>
    <submittedName>
        <fullName evidence="1">TOMM leader peptide-binding protein</fullName>
    </submittedName>
</protein>
<accession>A0ABP7E5I1</accession>
<dbReference type="RefSeq" id="WP_344813930.1">
    <property type="nucleotide sequence ID" value="NZ_BAAAYX010000020.1"/>
</dbReference>